<keyword evidence="1" id="KW-0472">Membrane</keyword>
<feature type="transmembrane region" description="Helical" evidence="1">
    <location>
        <begin position="6"/>
        <end position="30"/>
    </location>
</feature>
<name>A0A6S6SI63_9GAMM</name>
<evidence type="ECO:0008006" key="3">
    <source>
        <dbReference type="Google" id="ProtNLM"/>
    </source>
</evidence>
<sequence length="47" mass="5411">MNFFSSFEGILLMTVMTIVAIVGFMGYMFWKVAKLSNHKPKPGEKPW</sequence>
<organism evidence="2">
    <name type="scientific">uncultured Thiotrichaceae bacterium</name>
    <dbReference type="NCBI Taxonomy" id="298394"/>
    <lineage>
        <taxon>Bacteria</taxon>
        <taxon>Pseudomonadati</taxon>
        <taxon>Pseudomonadota</taxon>
        <taxon>Gammaproteobacteria</taxon>
        <taxon>Thiotrichales</taxon>
        <taxon>Thiotrichaceae</taxon>
        <taxon>environmental samples</taxon>
    </lineage>
</organism>
<proteinExistence type="predicted"/>
<reference evidence="2" key="1">
    <citation type="submission" date="2020-01" db="EMBL/GenBank/DDBJ databases">
        <authorList>
            <person name="Meier V. D."/>
            <person name="Meier V D."/>
        </authorList>
    </citation>
    <scope>NUCLEOTIDE SEQUENCE</scope>
    <source>
        <strain evidence="2">HLG_WM_MAG_08</strain>
    </source>
</reference>
<keyword evidence="1" id="KW-1133">Transmembrane helix</keyword>
<keyword evidence="1" id="KW-0812">Transmembrane</keyword>
<dbReference type="AlphaFoldDB" id="A0A6S6SI63"/>
<accession>A0A6S6SI63</accession>
<gene>
    <name evidence="2" type="ORF">HELGO_WM72261</name>
</gene>
<evidence type="ECO:0000256" key="1">
    <source>
        <dbReference type="SAM" id="Phobius"/>
    </source>
</evidence>
<dbReference type="EMBL" id="CACVAV010000042">
    <property type="protein sequence ID" value="CAA6802488.1"/>
    <property type="molecule type" value="Genomic_DNA"/>
</dbReference>
<protein>
    <recommendedName>
        <fullName evidence="3">DUF3149 domain-containing protein</fullName>
    </recommendedName>
</protein>
<evidence type="ECO:0000313" key="2">
    <source>
        <dbReference type="EMBL" id="CAA6802488.1"/>
    </source>
</evidence>